<evidence type="ECO:0000256" key="8">
    <source>
        <dbReference type="ARBA" id="ARBA00022833"/>
    </source>
</evidence>
<dbReference type="PANTHER" id="PTHR13312:SF0">
    <property type="entry name" value="UBIQUITIN THIOESTERASE OTU1"/>
    <property type="match status" value="1"/>
</dbReference>
<sequence length="717" mass="80335">MVDEALHTVPPVCHNVPLVARKAACFWPAVLNWSPDYLAEVIKEKLSFRIGHRNTIDLLPQWECDARYVSSSIGDFVSWCRGNDSFVFSDYPRNEWWAYAAYLHMRTTSALTSLQNDVPWNSILPCLPSNSSSTFWLGTDQSHTPCHYDTYGINFVLQVFGKKRWILFPPTDTPFLYATRLPFEESTVFSRIDFRCLNFVKHPLILSAHPRVVTLQSGDLLFVPRHWWHFVETVEDDISCSVNLWIDQPLLDNTVRCKEALTQLACFSLTKCAPDGSGIINRLHEAERAFANSENWFDYLVECINDHVSCPSPKNTSSPQLTSDSILNWSTLSAVDIVDILPDSNKLPLSSESSETNIEKIVSAFLHPDVIDLVYSKLAIAFGKASYCFMDFPQTDVANRGESEEPNGENCVVLRCKSGRGQSVLVLKGDPTLEDLVTEVVASTGISRGDLVLRSGYPPKRIDLSSESGQLTLNELKICSGDSIMADAMPLETPFPNSEKVSSSRLIRKVVPSDDCCLFTSVNFCVSNRDSSWLVDEPIVTNAEAVRETRTLIAHTVLNDPITFSEAILGMPTKDYAKFILEPHRWGGGIEVSILSMLYEVEIDVVDVLTSRIDRFGEDKSYSHRILLLYDGIHYDALAVELLEFGTLQTIFLTTQISILMEAQSLARKAKLEGQFTDLTNCNLICVICCTPLRGQQGAQQHAKSTGHAQFQERISL</sequence>
<dbReference type="InterPro" id="IPR003347">
    <property type="entry name" value="JmjC_dom"/>
</dbReference>
<dbReference type="OrthoDB" id="65596at2759"/>
<reference evidence="11 12" key="2">
    <citation type="submission" date="2018-11" db="EMBL/GenBank/DDBJ databases">
        <authorList>
            <consortium name="Pathogen Informatics"/>
        </authorList>
    </citation>
    <scope>NUCLEOTIDE SEQUENCE [LARGE SCALE GENOMIC DNA]</scope>
</reference>
<gene>
    <name evidence="11" type="ORF">TTAC_LOCUS729</name>
</gene>
<dbReference type="SUPFAM" id="SSF54001">
    <property type="entry name" value="Cysteine proteinases"/>
    <property type="match status" value="1"/>
</dbReference>
<dbReference type="Gene3D" id="3.90.70.80">
    <property type="match status" value="1"/>
</dbReference>
<dbReference type="SMART" id="SM00558">
    <property type="entry name" value="JmjC"/>
    <property type="match status" value="1"/>
</dbReference>
<dbReference type="PANTHER" id="PTHR13312">
    <property type="entry name" value="HIV-INDUCED PROTEIN-7-LIKE PROTEASE"/>
    <property type="match status" value="1"/>
</dbReference>
<evidence type="ECO:0000256" key="1">
    <source>
        <dbReference type="ARBA" id="ARBA00000707"/>
    </source>
</evidence>
<dbReference type="Pfam" id="PF13621">
    <property type="entry name" value="Cupin_8"/>
    <property type="match status" value="1"/>
</dbReference>
<keyword evidence="2" id="KW-0645">Protease</keyword>
<keyword evidence="3" id="KW-0479">Metal-binding</keyword>
<dbReference type="CDD" id="cd17059">
    <property type="entry name" value="Ubl_OTU1"/>
    <property type="match status" value="1"/>
</dbReference>
<dbReference type="InterPro" id="IPR057766">
    <property type="entry name" value="Znf-C2H2_OTU1-like_C"/>
</dbReference>
<comment type="function">
    <text evidence="9">Hydrolase that can remove conjugated ubiquitin from proteins and may therefore play an important regulatory role at the level of protein turnover by preventing degradation.</text>
</comment>
<evidence type="ECO:0000256" key="5">
    <source>
        <dbReference type="ARBA" id="ARBA00022786"/>
    </source>
</evidence>
<dbReference type="GO" id="GO:0030968">
    <property type="term" value="P:endoplasmic reticulum unfolded protein response"/>
    <property type="evidence" value="ECO:0007669"/>
    <property type="project" value="TreeGrafter"/>
</dbReference>
<accession>A0A0R3WJ92</accession>
<dbReference type="GO" id="GO:0005829">
    <property type="term" value="C:cytosol"/>
    <property type="evidence" value="ECO:0007669"/>
    <property type="project" value="TreeGrafter"/>
</dbReference>
<dbReference type="GO" id="GO:0005634">
    <property type="term" value="C:nucleus"/>
    <property type="evidence" value="ECO:0007669"/>
    <property type="project" value="TreeGrafter"/>
</dbReference>
<name>A0A0R3WJ92_HYDTA</name>
<dbReference type="Pfam" id="PF24560">
    <property type="entry name" value="zf-C2H2_OTU1_C"/>
    <property type="match status" value="1"/>
</dbReference>
<protein>
    <recommendedName>
        <fullName evidence="9">Ubiquitin thioesterase OTU</fullName>
        <ecNumber evidence="9">3.4.19.12</ecNumber>
    </recommendedName>
</protein>
<evidence type="ECO:0000256" key="3">
    <source>
        <dbReference type="ARBA" id="ARBA00022723"/>
    </source>
</evidence>
<keyword evidence="12" id="KW-1185">Reference proteome</keyword>
<evidence type="ECO:0000313" key="12">
    <source>
        <dbReference type="Proteomes" id="UP000274429"/>
    </source>
</evidence>
<evidence type="ECO:0000259" key="10">
    <source>
        <dbReference type="PROSITE" id="PS51184"/>
    </source>
</evidence>
<evidence type="ECO:0000256" key="6">
    <source>
        <dbReference type="ARBA" id="ARBA00022801"/>
    </source>
</evidence>
<keyword evidence="4" id="KW-0863">Zinc-finger</keyword>
<dbReference type="GO" id="GO:0036503">
    <property type="term" value="P:ERAD pathway"/>
    <property type="evidence" value="ECO:0007669"/>
    <property type="project" value="TreeGrafter"/>
</dbReference>
<dbReference type="InterPro" id="IPR041667">
    <property type="entry name" value="Cupin_8"/>
</dbReference>
<dbReference type="AlphaFoldDB" id="A0A0R3WJ92"/>
<organism evidence="13">
    <name type="scientific">Hydatigena taeniaeformis</name>
    <name type="common">Feline tapeworm</name>
    <name type="synonym">Taenia taeniaeformis</name>
    <dbReference type="NCBI Taxonomy" id="6205"/>
    <lineage>
        <taxon>Eukaryota</taxon>
        <taxon>Metazoa</taxon>
        <taxon>Spiralia</taxon>
        <taxon>Lophotrochozoa</taxon>
        <taxon>Platyhelminthes</taxon>
        <taxon>Cestoda</taxon>
        <taxon>Eucestoda</taxon>
        <taxon>Cyclophyllidea</taxon>
        <taxon>Taeniidae</taxon>
        <taxon>Hydatigera</taxon>
    </lineage>
</organism>
<feature type="domain" description="JmjC" evidence="10">
    <location>
        <begin position="107"/>
        <end position="261"/>
    </location>
</feature>
<reference evidence="13" key="1">
    <citation type="submission" date="2017-02" db="UniProtKB">
        <authorList>
            <consortium name="WormBaseParasite"/>
        </authorList>
    </citation>
    <scope>IDENTIFICATION</scope>
</reference>
<dbReference type="GO" id="GO:0004843">
    <property type="term" value="F:cysteine-type deubiquitinase activity"/>
    <property type="evidence" value="ECO:0007669"/>
    <property type="project" value="UniProtKB-UniRule"/>
</dbReference>
<keyword evidence="9" id="KW-0963">Cytoplasm</keyword>
<dbReference type="WBParaSite" id="TTAC_0000072801-mRNA-1">
    <property type="protein sequence ID" value="TTAC_0000072801-mRNA-1"/>
    <property type="gene ID" value="TTAC_0000072801"/>
</dbReference>
<dbReference type="Gene3D" id="3.10.20.90">
    <property type="entry name" value="Phosphatidylinositol 3-kinase Catalytic Subunit, Chain A, domain 1"/>
    <property type="match status" value="1"/>
</dbReference>
<dbReference type="GO" id="GO:0008270">
    <property type="term" value="F:zinc ion binding"/>
    <property type="evidence" value="ECO:0007669"/>
    <property type="project" value="UniProtKB-KW"/>
</dbReference>
<dbReference type="STRING" id="6205.A0A0R3WJ92"/>
<dbReference type="CDD" id="cd22745">
    <property type="entry name" value="OTU_OTU1"/>
    <property type="match status" value="1"/>
</dbReference>
<dbReference type="InterPro" id="IPR038765">
    <property type="entry name" value="Papain-like_cys_pep_sf"/>
</dbReference>
<dbReference type="Pfam" id="PF02338">
    <property type="entry name" value="OTU"/>
    <property type="match status" value="1"/>
</dbReference>
<evidence type="ECO:0000256" key="2">
    <source>
        <dbReference type="ARBA" id="ARBA00022670"/>
    </source>
</evidence>
<dbReference type="PROSITE" id="PS51184">
    <property type="entry name" value="JMJC"/>
    <property type="match status" value="1"/>
</dbReference>
<dbReference type="SUPFAM" id="SSF51197">
    <property type="entry name" value="Clavaminate synthase-like"/>
    <property type="match status" value="1"/>
</dbReference>
<comment type="subcellular location">
    <subcellularLocation>
        <location evidence="9">Cytoplasm</location>
    </subcellularLocation>
</comment>
<dbReference type="InterPro" id="IPR003323">
    <property type="entry name" value="OTU_dom"/>
</dbReference>
<dbReference type="EMBL" id="UYWX01000085">
    <property type="protein sequence ID" value="VDM16904.1"/>
    <property type="molecule type" value="Genomic_DNA"/>
</dbReference>
<keyword evidence="7 9" id="KW-0788">Thiol protease</keyword>
<evidence type="ECO:0000256" key="7">
    <source>
        <dbReference type="ARBA" id="ARBA00022807"/>
    </source>
</evidence>
<comment type="catalytic activity">
    <reaction evidence="1 9">
        <text>Thiol-dependent hydrolysis of ester, thioester, amide, peptide and isopeptide bonds formed by the C-terminal Gly of ubiquitin (a 76-residue protein attached to proteins as an intracellular targeting signal).</text>
        <dbReference type="EC" id="3.4.19.12"/>
    </reaction>
</comment>
<proteinExistence type="predicted"/>
<keyword evidence="8" id="KW-0862">Zinc</keyword>
<evidence type="ECO:0000256" key="9">
    <source>
        <dbReference type="RuleBase" id="RU367104"/>
    </source>
</evidence>
<keyword evidence="5 9" id="KW-0833">Ubl conjugation pathway</keyword>
<keyword evidence="6 9" id="KW-0378">Hydrolase</keyword>
<evidence type="ECO:0000256" key="4">
    <source>
        <dbReference type="ARBA" id="ARBA00022771"/>
    </source>
</evidence>
<evidence type="ECO:0000313" key="13">
    <source>
        <dbReference type="WBParaSite" id="TTAC_0000072801-mRNA-1"/>
    </source>
</evidence>
<dbReference type="Pfam" id="PF21403">
    <property type="entry name" value="OTU1_UBXL"/>
    <property type="match status" value="1"/>
</dbReference>
<dbReference type="Gene3D" id="2.60.120.650">
    <property type="entry name" value="Cupin"/>
    <property type="match status" value="1"/>
</dbReference>
<dbReference type="GO" id="GO:0016579">
    <property type="term" value="P:protein deubiquitination"/>
    <property type="evidence" value="ECO:0007669"/>
    <property type="project" value="TreeGrafter"/>
</dbReference>
<evidence type="ECO:0000313" key="11">
    <source>
        <dbReference type="EMBL" id="VDM16904.1"/>
    </source>
</evidence>
<dbReference type="EC" id="3.4.19.12" evidence="9"/>
<dbReference type="Proteomes" id="UP000274429">
    <property type="component" value="Unassembled WGS sequence"/>
</dbReference>
<dbReference type="InterPro" id="IPR048857">
    <property type="entry name" value="OTU1_Ubl"/>
</dbReference>